<dbReference type="InterPro" id="IPR027417">
    <property type="entry name" value="P-loop_NTPase"/>
</dbReference>
<dbReference type="EC" id="5.6.2.4" evidence="7"/>
<evidence type="ECO:0000256" key="7">
    <source>
        <dbReference type="ARBA" id="ARBA00034808"/>
    </source>
</evidence>
<dbReference type="PANTHER" id="PTHR11070:SF2">
    <property type="entry name" value="ATP-DEPENDENT DNA HELICASE SRS2"/>
    <property type="match status" value="1"/>
</dbReference>
<dbReference type="InterPro" id="IPR014016">
    <property type="entry name" value="UvrD-like_ATP-bd"/>
</dbReference>
<dbReference type="SUPFAM" id="SSF52980">
    <property type="entry name" value="Restriction endonuclease-like"/>
    <property type="match status" value="1"/>
</dbReference>
<comment type="catalytic activity">
    <reaction evidence="8">
        <text>ATP + H2O = ADP + phosphate + H(+)</text>
        <dbReference type="Rhea" id="RHEA:13065"/>
        <dbReference type="ChEBI" id="CHEBI:15377"/>
        <dbReference type="ChEBI" id="CHEBI:15378"/>
        <dbReference type="ChEBI" id="CHEBI:30616"/>
        <dbReference type="ChEBI" id="CHEBI:43474"/>
        <dbReference type="ChEBI" id="CHEBI:456216"/>
        <dbReference type="EC" id="5.6.2.4"/>
    </reaction>
</comment>
<comment type="caution">
    <text evidence="11">The sequence shown here is derived from an EMBL/GenBank/DDBJ whole genome shotgun (WGS) entry which is preliminary data.</text>
</comment>
<dbReference type="GO" id="GO:0005829">
    <property type="term" value="C:cytosol"/>
    <property type="evidence" value="ECO:0007669"/>
    <property type="project" value="TreeGrafter"/>
</dbReference>
<protein>
    <recommendedName>
        <fullName evidence="7">DNA 3'-5' helicase</fullName>
        <ecNumber evidence="7">5.6.2.4</ecNumber>
    </recommendedName>
</protein>
<accession>A0A1J5STL6</accession>
<keyword evidence="5" id="KW-0413">Isomerase</keyword>
<evidence type="ECO:0000256" key="3">
    <source>
        <dbReference type="ARBA" id="ARBA00022806"/>
    </source>
</evidence>
<dbReference type="AlphaFoldDB" id="A0A1J5STL6"/>
<evidence type="ECO:0000256" key="6">
    <source>
        <dbReference type="ARBA" id="ARBA00034617"/>
    </source>
</evidence>
<dbReference type="Pfam" id="PF12705">
    <property type="entry name" value="PDDEXK_1"/>
    <property type="match status" value="1"/>
</dbReference>
<proteinExistence type="predicted"/>
<dbReference type="EMBL" id="MLJW01000020">
    <property type="protein sequence ID" value="OIR11339.1"/>
    <property type="molecule type" value="Genomic_DNA"/>
</dbReference>
<dbReference type="InterPro" id="IPR014017">
    <property type="entry name" value="DNA_helicase_UvrD-like_C"/>
</dbReference>
<reference evidence="11" key="1">
    <citation type="submission" date="2016-10" db="EMBL/GenBank/DDBJ databases">
        <title>Sequence of Gallionella enrichment culture.</title>
        <authorList>
            <person name="Poehlein A."/>
            <person name="Muehling M."/>
            <person name="Daniel R."/>
        </authorList>
    </citation>
    <scope>NUCLEOTIDE SEQUENCE</scope>
</reference>
<keyword evidence="4" id="KW-0067">ATP-binding</keyword>
<dbReference type="InterPro" id="IPR011335">
    <property type="entry name" value="Restrct_endonuc-II-like"/>
</dbReference>
<feature type="domain" description="UvrD-like helicase C-terminal" evidence="10">
    <location>
        <begin position="495"/>
        <end position="801"/>
    </location>
</feature>
<evidence type="ECO:0000259" key="9">
    <source>
        <dbReference type="PROSITE" id="PS51198"/>
    </source>
</evidence>
<evidence type="ECO:0000259" key="10">
    <source>
        <dbReference type="PROSITE" id="PS51217"/>
    </source>
</evidence>
<evidence type="ECO:0000256" key="1">
    <source>
        <dbReference type="ARBA" id="ARBA00022741"/>
    </source>
</evidence>
<comment type="catalytic activity">
    <reaction evidence="6">
        <text>Couples ATP hydrolysis with the unwinding of duplex DNA by translocating in the 3'-5' direction.</text>
        <dbReference type="EC" id="5.6.2.4"/>
    </reaction>
</comment>
<evidence type="ECO:0000256" key="2">
    <source>
        <dbReference type="ARBA" id="ARBA00022801"/>
    </source>
</evidence>
<dbReference type="GO" id="GO:0000725">
    <property type="term" value="P:recombinational repair"/>
    <property type="evidence" value="ECO:0007669"/>
    <property type="project" value="TreeGrafter"/>
</dbReference>
<feature type="domain" description="UvrD-like helicase ATP-binding" evidence="9">
    <location>
        <begin position="1"/>
        <end position="463"/>
    </location>
</feature>
<dbReference type="InterPro" id="IPR000212">
    <property type="entry name" value="DNA_helicase_UvrD/REP"/>
</dbReference>
<dbReference type="GO" id="GO:0003677">
    <property type="term" value="F:DNA binding"/>
    <property type="evidence" value="ECO:0007669"/>
    <property type="project" value="InterPro"/>
</dbReference>
<gene>
    <name evidence="11" type="primary">addA_3</name>
    <name evidence="11" type="ORF">GALL_68320</name>
</gene>
<dbReference type="Pfam" id="PF00580">
    <property type="entry name" value="UvrD-helicase"/>
    <property type="match status" value="1"/>
</dbReference>
<evidence type="ECO:0000256" key="5">
    <source>
        <dbReference type="ARBA" id="ARBA00023235"/>
    </source>
</evidence>
<keyword evidence="1" id="KW-0547">Nucleotide-binding</keyword>
<dbReference type="InterPro" id="IPR038726">
    <property type="entry name" value="PDDEXK_AddAB-type"/>
</dbReference>
<keyword evidence="2 11" id="KW-0378">Hydrolase</keyword>
<evidence type="ECO:0000256" key="4">
    <source>
        <dbReference type="ARBA" id="ARBA00022840"/>
    </source>
</evidence>
<evidence type="ECO:0000313" key="11">
    <source>
        <dbReference type="EMBL" id="OIR11339.1"/>
    </source>
</evidence>
<dbReference type="GO" id="GO:0016887">
    <property type="term" value="F:ATP hydrolysis activity"/>
    <property type="evidence" value="ECO:0007669"/>
    <property type="project" value="RHEA"/>
</dbReference>
<dbReference type="Gene3D" id="1.10.486.10">
    <property type="entry name" value="PCRA, domain 4"/>
    <property type="match status" value="1"/>
</dbReference>
<organism evidence="11">
    <name type="scientific">mine drainage metagenome</name>
    <dbReference type="NCBI Taxonomy" id="410659"/>
    <lineage>
        <taxon>unclassified sequences</taxon>
        <taxon>metagenomes</taxon>
        <taxon>ecological metagenomes</taxon>
    </lineage>
</organism>
<dbReference type="GO" id="GO:0005524">
    <property type="term" value="F:ATP binding"/>
    <property type="evidence" value="ECO:0007669"/>
    <property type="project" value="UniProtKB-KW"/>
</dbReference>
<dbReference type="Pfam" id="PF13361">
    <property type="entry name" value="UvrD_C"/>
    <property type="match status" value="2"/>
</dbReference>
<dbReference type="Gene3D" id="3.40.50.300">
    <property type="entry name" value="P-loop containing nucleotide triphosphate hydrolases"/>
    <property type="match status" value="4"/>
</dbReference>
<dbReference type="PROSITE" id="PS51217">
    <property type="entry name" value="UVRD_HELICASE_CTER"/>
    <property type="match status" value="1"/>
</dbReference>
<sequence>MTGHTALDPKRSVVVEACAGSGKTWLLVSRIVRLLLDGAQPSQILAITFTRKAAQEMQARLQQWLRDLAMGEDDAVRRFLAERGVEEPDAAQLQRARSLYGSVLLAQPGITISTFHGWFMQVMQRAPLNADVMQGMSLLERAGSEQEEAWEELLEQMRKQPDSPEAQNMQWLFGECGLSNTRKLLFNFLAKRAEWWAYTQGSDGMLTFALENLLDELAVDMDSDPVEAWHAHSDSRDALFDFTLQLASGTDTQKKQASELEQAWTDSAQEERFERLWELLFTAKGEPKALKPTKLQDQDAHCRARDVLQSRLQAVRDALAEQQAYRLNEAVLHCGIAFLERYQALKAQKQQMDFSDLEWQLCRLLQQSEHAETMQYKLDSRYRHVLLDEFQDTNPLQWQILRAWFDAAVAVETQPTVFVVGDPKQSIYRFRRADARLFGVAREYLKAHFGAATLGNSLTRRNAQPVVDAVNAVFREQPDGFEFVEHQTFQRDLPGHVMVLPLAAVEAKEEDAAESSTLALRDPLTVKRAEAEDGARHQEAEQLAALLQTIVGDWAVSDGGEERRATYGDIMVLVRSRTHLQVYEEALRAKHIPFISSRRGGLLDTLEAADIQALLMFLITPFADLALAQVLRTPIFACSDADLMRLAKSSTGFGVPSGECGAEIVAPPPAPGARTSWWQCLQQLVEPSPALQRAAGLLRNWLALADKLPVHDLLDRVYFEGEVIARYTAVLPPEMRAKVAANLNAFMEIALSVDAGRYPSLPRFLQELGELRDSPDDAPDEGRLGTAGNAVRIYTVHESKGLEAPIVWLLDANADKKARDDHDVLLDWPLHAERPVHFSLYADQASRGKKRAPLFEQDAAQQAREEMNLLYVAMTRAQQALIVSGSKGGRENKTQTWYERIAAVVGQQETLNPLVLHTPADRGRMAHASYSHGLLPADAARTATLPSVMPTGKRAARNTPQQQRGIWLHGLLQHLTDGVADKAELQQRLSIPAEEIESLWQQALHLLALPRLARFFDARQYRTACNEMPYINAQGELKRIDRLVEFDDEVWVLDYKLGDSESTARYRAQMLEYQSAMQSVYEGRQVRCALVFADGVLSEVV</sequence>
<keyword evidence="3 11" id="KW-0347">Helicase</keyword>
<dbReference type="SUPFAM" id="SSF52540">
    <property type="entry name" value="P-loop containing nucleoside triphosphate hydrolases"/>
    <property type="match status" value="1"/>
</dbReference>
<dbReference type="PROSITE" id="PS51198">
    <property type="entry name" value="UVRD_HELICASE_ATP_BIND"/>
    <property type="match status" value="1"/>
</dbReference>
<name>A0A1J5STL6_9ZZZZ</name>
<dbReference type="GO" id="GO:0043138">
    <property type="term" value="F:3'-5' DNA helicase activity"/>
    <property type="evidence" value="ECO:0007669"/>
    <property type="project" value="UniProtKB-EC"/>
</dbReference>
<evidence type="ECO:0000256" key="8">
    <source>
        <dbReference type="ARBA" id="ARBA00048988"/>
    </source>
</evidence>
<dbReference type="PANTHER" id="PTHR11070">
    <property type="entry name" value="UVRD / RECB / PCRA DNA HELICASE FAMILY MEMBER"/>
    <property type="match status" value="1"/>
</dbReference>